<organism evidence="1 2">
    <name type="scientific">Gossypium gossypioides</name>
    <name type="common">Mexican cotton</name>
    <name type="synonym">Selera gossypioides</name>
    <dbReference type="NCBI Taxonomy" id="34282"/>
    <lineage>
        <taxon>Eukaryota</taxon>
        <taxon>Viridiplantae</taxon>
        <taxon>Streptophyta</taxon>
        <taxon>Embryophyta</taxon>
        <taxon>Tracheophyta</taxon>
        <taxon>Spermatophyta</taxon>
        <taxon>Magnoliopsida</taxon>
        <taxon>eudicotyledons</taxon>
        <taxon>Gunneridae</taxon>
        <taxon>Pentapetalae</taxon>
        <taxon>rosids</taxon>
        <taxon>malvids</taxon>
        <taxon>Malvales</taxon>
        <taxon>Malvaceae</taxon>
        <taxon>Malvoideae</taxon>
        <taxon>Gossypium</taxon>
    </lineage>
</organism>
<sequence length="70" mass="7960">MGLDLGLSKVVIEGDNLSMIKKLHARVIKRSVLKGLQREENTYMLERVPSYAITVTEMDNWRINQASLSV</sequence>
<dbReference type="OrthoDB" id="958248at2759"/>
<reference evidence="1 2" key="1">
    <citation type="journal article" date="2019" name="Genome Biol. Evol.">
        <title>Insights into the evolution of the New World diploid cottons (Gossypium, subgenus Houzingenia) based on genome sequencing.</title>
        <authorList>
            <person name="Grover C.E."/>
            <person name="Arick M.A. 2nd"/>
            <person name="Thrash A."/>
            <person name="Conover J.L."/>
            <person name="Sanders W.S."/>
            <person name="Peterson D.G."/>
            <person name="Frelichowski J.E."/>
            <person name="Scheffler J.A."/>
            <person name="Scheffler B.E."/>
            <person name="Wendel J.F."/>
        </authorList>
    </citation>
    <scope>NUCLEOTIDE SEQUENCE [LARGE SCALE GENOMIC DNA]</scope>
    <source>
        <strain evidence="1">5</strain>
        <tissue evidence="1">Leaf</tissue>
    </source>
</reference>
<dbReference type="Proteomes" id="UP000593579">
    <property type="component" value="Unassembled WGS sequence"/>
</dbReference>
<dbReference type="AlphaFoldDB" id="A0A7J9CQ08"/>
<gene>
    <name evidence="1" type="ORF">Gogos_001849</name>
</gene>
<keyword evidence="2" id="KW-1185">Reference proteome</keyword>
<proteinExistence type="predicted"/>
<name>A0A7J9CQ08_GOSGO</name>
<evidence type="ECO:0008006" key="3">
    <source>
        <dbReference type="Google" id="ProtNLM"/>
    </source>
</evidence>
<protein>
    <recommendedName>
        <fullName evidence="3">RNase H type-1 domain-containing protein</fullName>
    </recommendedName>
</protein>
<accession>A0A7J9CQ08</accession>
<evidence type="ECO:0000313" key="2">
    <source>
        <dbReference type="Proteomes" id="UP000593579"/>
    </source>
</evidence>
<dbReference type="EMBL" id="JABEZY010000012">
    <property type="protein sequence ID" value="MBA0750438.1"/>
    <property type="molecule type" value="Genomic_DNA"/>
</dbReference>
<evidence type="ECO:0000313" key="1">
    <source>
        <dbReference type="EMBL" id="MBA0750438.1"/>
    </source>
</evidence>
<comment type="caution">
    <text evidence="1">The sequence shown here is derived from an EMBL/GenBank/DDBJ whole genome shotgun (WGS) entry which is preliminary data.</text>
</comment>